<evidence type="ECO:0000259" key="2">
    <source>
        <dbReference type="Pfam" id="PF14535"/>
    </source>
</evidence>
<name>A0A6J6MBU8_9ZZZZ</name>
<dbReference type="SUPFAM" id="SSF56801">
    <property type="entry name" value="Acetyl-CoA synthetase-like"/>
    <property type="match status" value="1"/>
</dbReference>
<dbReference type="EMBL" id="CAEZXB010000004">
    <property type="protein sequence ID" value="CAB4669973.1"/>
    <property type="molecule type" value="Genomic_DNA"/>
</dbReference>
<dbReference type="InterPro" id="IPR045851">
    <property type="entry name" value="AMP-bd_C_sf"/>
</dbReference>
<dbReference type="InterPro" id="IPR042099">
    <property type="entry name" value="ANL_N_sf"/>
</dbReference>
<dbReference type="Gene3D" id="3.30.300.30">
    <property type="match status" value="1"/>
</dbReference>
<dbReference type="EMBL" id="CAEZXN010000001">
    <property type="protein sequence ID" value="CAB4682928.1"/>
    <property type="molecule type" value="Genomic_DNA"/>
</dbReference>
<gene>
    <name evidence="3" type="ORF">UFOPK2342_00373</name>
    <name evidence="4" type="ORF">UFOPK2423_00066</name>
</gene>
<dbReference type="InterPro" id="IPR000873">
    <property type="entry name" value="AMP-dep_synth/lig_dom"/>
</dbReference>
<accession>A0A6J6MBU8</accession>
<dbReference type="Gene3D" id="3.40.50.12780">
    <property type="entry name" value="N-terminal domain of ligase-like"/>
    <property type="match status" value="1"/>
</dbReference>
<evidence type="ECO:0000313" key="4">
    <source>
        <dbReference type="EMBL" id="CAB4682928.1"/>
    </source>
</evidence>
<organism evidence="3">
    <name type="scientific">freshwater metagenome</name>
    <dbReference type="NCBI Taxonomy" id="449393"/>
    <lineage>
        <taxon>unclassified sequences</taxon>
        <taxon>metagenomes</taxon>
        <taxon>ecological metagenomes</taxon>
    </lineage>
</organism>
<feature type="domain" description="AMP-dependent ligase C-terminal" evidence="2">
    <location>
        <begin position="364"/>
        <end position="458"/>
    </location>
</feature>
<dbReference type="InterPro" id="IPR028154">
    <property type="entry name" value="AMP-dep_Lig_C"/>
</dbReference>
<feature type="domain" description="AMP-dependent synthetase/ligase" evidence="1">
    <location>
        <begin position="108"/>
        <end position="314"/>
    </location>
</feature>
<dbReference type="Pfam" id="PF14535">
    <property type="entry name" value="AMP-binding_C_2"/>
    <property type="match status" value="1"/>
</dbReference>
<reference evidence="3" key="1">
    <citation type="submission" date="2020-05" db="EMBL/GenBank/DDBJ databases">
        <authorList>
            <person name="Chiriac C."/>
            <person name="Salcher M."/>
            <person name="Ghai R."/>
            <person name="Kavagutti S V."/>
        </authorList>
    </citation>
    <scope>NUCLEOTIDE SEQUENCE</scope>
</reference>
<proteinExistence type="predicted"/>
<protein>
    <submittedName>
        <fullName evidence="3">Unannotated protein</fullName>
    </submittedName>
</protein>
<dbReference type="PANTHER" id="PTHR43845:SF1">
    <property type="entry name" value="BLR5969 PROTEIN"/>
    <property type="match status" value="1"/>
</dbReference>
<evidence type="ECO:0000259" key="1">
    <source>
        <dbReference type="Pfam" id="PF00501"/>
    </source>
</evidence>
<dbReference type="AlphaFoldDB" id="A0A6J6MBU8"/>
<dbReference type="PANTHER" id="PTHR43845">
    <property type="entry name" value="BLR5969 PROTEIN"/>
    <property type="match status" value="1"/>
</dbReference>
<sequence length="459" mass="50120">MSNSPYFDSFDTSEFSKSFPSGRDFINQYEGMSRDELRSIQESEFQKVLAIAWATPFYQSTWKAAGVGVGDIKSLEDLHLLPLVDKTAILNDVEAFPPFGSLALPATGKSGPRVVQTTSGTTGAPQPVVWGPWGREVQNLLLGRTYRWLGVNADDVVHGVYGHGLINGGHYIRESIIRYTEATYISAGTGAETRSERQVELIKRFGATVLVGFSDYLLRLAEVVREQGLDPVKDLNVRMIIGHLPEGGRKKLEDAWGGVPAFNWYGVADTGILSTEGPERDGLYIWEDANFVEVLDSETHAPTPRGETGELVVTSLAKSDLAPLIRFNTHDLTALLPGHGSANMPFDRMAGLLGRSDNMVKLRGINVYPTALSAILVNIPGFSGEYFARLEKAPSGSDHLVVVVEVREQSESIRLQIEDHLSATLGLKIGAEIVGVGETAEITQLTTRQKPIRLVDARA</sequence>
<dbReference type="Pfam" id="PF00501">
    <property type="entry name" value="AMP-binding"/>
    <property type="match status" value="1"/>
</dbReference>
<evidence type="ECO:0000313" key="3">
    <source>
        <dbReference type="EMBL" id="CAB4669973.1"/>
    </source>
</evidence>